<proteinExistence type="predicted"/>
<name>A0AAV7G982_DENCH</name>
<evidence type="ECO:0000313" key="2">
    <source>
        <dbReference type="EMBL" id="KAH0452408.1"/>
    </source>
</evidence>
<evidence type="ECO:0000313" key="3">
    <source>
        <dbReference type="Proteomes" id="UP000775213"/>
    </source>
</evidence>
<evidence type="ECO:0000256" key="1">
    <source>
        <dbReference type="SAM" id="MobiDB-lite"/>
    </source>
</evidence>
<accession>A0AAV7G982</accession>
<dbReference type="Proteomes" id="UP000775213">
    <property type="component" value="Unassembled WGS sequence"/>
</dbReference>
<dbReference type="EMBL" id="JAGFBR010000017">
    <property type="protein sequence ID" value="KAH0452408.1"/>
    <property type="molecule type" value="Genomic_DNA"/>
</dbReference>
<protein>
    <submittedName>
        <fullName evidence="2">Uncharacterized protein</fullName>
    </submittedName>
</protein>
<dbReference type="AlphaFoldDB" id="A0AAV7G982"/>
<organism evidence="2 3">
    <name type="scientific">Dendrobium chrysotoxum</name>
    <name type="common">Orchid</name>
    <dbReference type="NCBI Taxonomy" id="161865"/>
    <lineage>
        <taxon>Eukaryota</taxon>
        <taxon>Viridiplantae</taxon>
        <taxon>Streptophyta</taxon>
        <taxon>Embryophyta</taxon>
        <taxon>Tracheophyta</taxon>
        <taxon>Spermatophyta</taxon>
        <taxon>Magnoliopsida</taxon>
        <taxon>Liliopsida</taxon>
        <taxon>Asparagales</taxon>
        <taxon>Orchidaceae</taxon>
        <taxon>Epidendroideae</taxon>
        <taxon>Malaxideae</taxon>
        <taxon>Dendrobiinae</taxon>
        <taxon>Dendrobium</taxon>
    </lineage>
</organism>
<keyword evidence="3" id="KW-1185">Reference proteome</keyword>
<gene>
    <name evidence="2" type="ORF">IEQ34_019707</name>
</gene>
<sequence length="72" mass="8144">MPVSRTAMTIEEAKEDWGQRPEEGESWRKEGLQIEIENPSTFRSRAKIWLQLTVGQNSNISRQSGRTPASVG</sequence>
<comment type="caution">
    <text evidence="2">The sequence shown here is derived from an EMBL/GenBank/DDBJ whole genome shotgun (WGS) entry which is preliminary data.</text>
</comment>
<reference evidence="2 3" key="1">
    <citation type="journal article" date="2021" name="Hortic Res">
        <title>Chromosome-scale assembly of the Dendrobium chrysotoxum genome enhances the understanding of orchid evolution.</title>
        <authorList>
            <person name="Zhang Y."/>
            <person name="Zhang G.Q."/>
            <person name="Zhang D."/>
            <person name="Liu X.D."/>
            <person name="Xu X.Y."/>
            <person name="Sun W.H."/>
            <person name="Yu X."/>
            <person name="Zhu X."/>
            <person name="Wang Z.W."/>
            <person name="Zhao X."/>
            <person name="Zhong W.Y."/>
            <person name="Chen H."/>
            <person name="Yin W.L."/>
            <person name="Huang T."/>
            <person name="Niu S.C."/>
            <person name="Liu Z.J."/>
        </authorList>
    </citation>
    <scope>NUCLEOTIDE SEQUENCE [LARGE SCALE GENOMIC DNA]</scope>
    <source>
        <strain evidence="2">Lindl</strain>
    </source>
</reference>
<feature type="compositionally biased region" description="Basic and acidic residues" evidence="1">
    <location>
        <begin position="11"/>
        <end position="26"/>
    </location>
</feature>
<feature type="region of interest" description="Disordered" evidence="1">
    <location>
        <begin position="1"/>
        <end position="26"/>
    </location>
</feature>